<keyword evidence="9 10" id="KW-0067">ATP-binding</keyword>
<keyword evidence="14" id="KW-1185">Reference proteome</keyword>
<evidence type="ECO:0000256" key="10">
    <source>
        <dbReference type="PROSITE-ProRule" id="PRU10141"/>
    </source>
</evidence>
<feature type="compositionally biased region" description="Polar residues" evidence="11">
    <location>
        <begin position="143"/>
        <end position="156"/>
    </location>
</feature>
<comment type="caution">
    <text evidence="13">The sequence shown here is derived from an EMBL/GenBank/DDBJ whole genome shotgun (WGS) entry which is preliminary data.</text>
</comment>
<evidence type="ECO:0000256" key="11">
    <source>
        <dbReference type="SAM" id="MobiDB-lite"/>
    </source>
</evidence>
<dbReference type="GO" id="GO:0005634">
    <property type="term" value="C:nucleus"/>
    <property type="evidence" value="ECO:0007669"/>
    <property type="project" value="TreeGrafter"/>
</dbReference>
<dbReference type="PROSITE" id="PS50011">
    <property type="entry name" value="PROTEIN_KINASE_DOM"/>
    <property type="match status" value="1"/>
</dbReference>
<evidence type="ECO:0000256" key="4">
    <source>
        <dbReference type="ARBA" id="ARBA00022527"/>
    </source>
</evidence>
<gene>
    <name evidence="13" type="ORF">ACRE_050640</name>
</gene>
<dbReference type="EMBL" id="JPKY01000053">
    <property type="protein sequence ID" value="KFH44169.1"/>
    <property type="molecule type" value="Genomic_DNA"/>
</dbReference>
<feature type="compositionally biased region" description="Low complexity" evidence="11">
    <location>
        <begin position="171"/>
        <end position="188"/>
    </location>
</feature>
<protein>
    <submittedName>
        <fullName evidence="13">Serine/threonine-protein kinase-like protein</fullName>
    </submittedName>
</protein>
<feature type="compositionally biased region" description="Low complexity" evidence="11">
    <location>
        <begin position="692"/>
        <end position="718"/>
    </location>
</feature>
<evidence type="ECO:0000256" key="8">
    <source>
        <dbReference type="ARBA" id="ARBA00022777"/>
    </source>
</evidence>
<dbReference type="InterPro" id="IPR011009">
    <property type="entry name" value="Kinase-like_dom_sf"/>
</dbReference>
<dbReference type="PROSITE" id="PS00107">
    <property type="entry name" value="PROTEIN_KINASE_ATP"/>
    <property type="match status" value="1"/>
</dbReference>
<feature type="region of interest" description="Disordered" evidence="11">
    <location>
        <begin position="104"/>
        <end position="230"/>
    </location>
</feature>
<evidence type="ECO:0000256" key="3">
    <source>
        <dbReference type="ARBA" id="ARBA00022490"/>
    </source>
</evidence>
<keyword evidence="3" id="KW-0963">Cytoplasm</keyword>
<dbReference type="PANTHER" id="PTHR24058">
    <property type="entry name" value="DUAL SPECIFICITY PROTEIN KINASE"/>
    <property type="match status" value="1"/>
</dbReference>
<evidence type="ECO:0000256" key="2">
    <source>
        <dbReference type="ARBA" id="ARBA00008867"/>
    </source>
</evidence>
<keyword evidence="4" id="KW-0723">Serine/threonine-protein kinase</keyword>
<dbReference type="SUPFAM" id="SSF56112">
    <property type="entry name" value="Protein kinase-like (PK-like)"/>
    <property type="match status" value="1"/>
</dbReference>
<accession>A0A086T487</accession>
<feature type="compositionally biased region" description="Low complexity" evidence="11">
    <location>
        <begin position="36"/>
        <end position="45"/>
    </location>
</feature>
<dbReference type="InterPro" id="IPR017441">
    <property type="entry name" value="Protein_kinase_ATP_BS"/>
</dbReference>
<dbReference type="FunFam" id="3.30.200.20:FF:000087">
    <property type="entry name" value="Dual specificity tyrosine-phosphorylation-regulated kinase 1A"/>
    <property type="match status" value="1"/>
</dbReference>
<keyword evidence="8 13" id="KW-0418">Kinase</keyword>
<evidence type="ECO:0000256" key="1">
    <source>
        <dbReference type="ARBA" id="ARBA00004496"/>
    </source>
</evidence>
<dbReference type="GO" id="GO:0005737">
    <property type="term" value="C:cytoplasm"/>
    <property type="evidence" value="ECO:0007669"/>
    <property type="project" value="UniProtKB-SubCell"/>
</dbReference>
<feature type="compositionally biased region" description="Low complexity" evidence="11">
    <location>
        <begin position="762"/>
        <end position="786"/>
    </location>
</feature>
<dbReference type="Gene3D" id="3.30.200.20">
    <property type="entry name" value="Phosphorylase Kinase, domain 1"/>
    <property type="match status" value="1"/>
</dbReference>
<keyword evidence="6" id="KW-0808">Transferase</keyword>
<dbReference type="GO" id="GO:0005524">
    <property type="term" value="F:ATP binding"/>
    <property type="evidence" value="ECO:0007669"/>
    <property type="project" value="UniProtKB-UniRule"/>
</dbReference>
<keyword evidence="5" id="KW-0597">Phosphoprotein</keyword>
<feature type="region of interest" description="Disordered" evidence="11">
    <location>
        <begin position="1"/>
        <end position="58"/>
    </location>
</feature>
<evidence type="ECO:0000313" key="13">
    <source>
        <dbReference type="EMBL" id="KFH44169.1"/>
    </source>
</evidence>
<dbReference type="PROSITE" id="PS00108">
    <property type="entry name" value="PROTEIN_KINASE_ST"/>
    <property type="match status" value="1"/>
</dbReference>
<dbReference type="HOGENOM" id="CLU_000288_88_1_1"/>
<dbReference type="FunFam" id="1.10.510.10:FF:000380">
    <property type="entry name" value="Serine/threonine-protein kinase ppk15"/>
    <property type="match status" value="1"/>
</dbReference>
<feature type="compositionally biased region" description="Basic and acidic residues" evidence="11">
    <location>
        <begin position="867"/>
        <end position="881"/>
    </location>
</feature>
<dbReference type="InterPro" id="IPR050494">
    <property type="entry name" value="Ser_Thr_dual-spec_kinase"/>
</dbReference>
<dbReference type="AlphaFoldDB" id="A0A086T487"/>
<dbReference type="InterPro" id="IPR000719">
    <property type="entry name" value="Prot_kinase_dom"/>
</dbReference>
<dbReference type="Pfam" id="PF00069">
    <property type="entry name" value="Pkinase"/>
    <property type="match status" value="1"/>
</dbReference>
<keyword evidence="7 10" id="KW-0547">Nucleotide-binding</keyword>
<dbReference type="GO" id="GO:0004713">
    <property type="term" value="F:protein tyrosine kinase activity"/>
    <property type="evidence" value="ECO:0007669"/>
    <property type="project" value="TreeGrafter"/>
</dbReference>
<evidence type="ECO:0000256" key="6">
    <source>
        <dbReference type="ARBA" id="ARBA00022679"/>
    </source>
</evidence>
<sequence>MDSQWQSYPDPAGGPRRNNGAVPHQQMPRDYAPPHQQQQQQQQQQPAGPAPAGYKYDHYHGGAGAAAAGGANPAALPMAGTHIHDGNGDVAMHDAHDAHAGIKYPMRPHHQSHPSGGRTSNLHSPQEAPSAAAQRYSPMDTLAPTSPYNSKPNQFGNPPPQRQSPSKQGEYPQSPYYPGRQQPGQQLPPINPYGATQDGYPSSAVESPFSMDPKSPRRQAPMPATRGPVPEFKKVRGAADLRPKNNHQPPFRRANPEGGFISPLQALTSHLPATYRICNPEFKYETSRNPRRVLTKPSKGVKNDGYDNEDSDYILYVNDILGSEEAGHKNRYLILDVLGQGTFGQVVKCQNLKTQEVVAVKVIKNRTAYFNQSMMEVSVLDLLNSKLDKNDDHHLLRLKDTFIHRQHLCLVFELLSVNLYELIKQNQFRGLSTTLVRVFAQQLLNGLALLNKARLIHCDLKPENILLKNLESPIIKIIDFGSACDERQTVYTYIQSRFYRSPEVLLGLPYSSAIDMWSLGCIVVELFLGLPLFPGSSEYNQVSRIVEMLGNPPNWMLEMGKQSGDFFDKRQDEFGRRTYQLKSMEQYAREHGTKEQPSKRYFTANTLPEIIKTYPMPRKNMKQSEIDREMNNRIAFIDFVRGLLTINPLERWSPQQAKLHPFITQQKFQGPFVPPMNLKSSSLNRSPAPGTQQQQQAEALSKQRAQAAQAQATSAAQSPYGHMAGGQYPQPGHVQPPMYSNNAPYSAGGSNVPPAYGSQPNQYGQVPMNQQPQQMPPAQYGGMPQQNPYQQQGMRANRQRASTMEQQQSGIPAAIQRVASHLDPSQPIRLQPSPAYYPPPGDGMPGADNAAARGNRRTSRAQQAGRGNRDFIRNLEERTEEGYMGNQNPWH</sequence>
<feature type="region of interest" description="Disordered" evidence="11">
    <location>
        <begin position="670"/>
        <end position="811"/>
    </location>
</feature>
<evidence type="ECO:0000256" key="5">
    <source>
        <dbReference type="ARBA" id="ARBA00022553"/>
    </source>
</evidence>
<evidence type="ECO:0000313" key="14">
    <source>
        <dbReference type="Proteomes" id="UP000029964"/>
    </source>
</evidence>
<feature type="binding site" evidence="10">
    <location>
        <position position="361"/>
    </location>
    <ligand>
        <name>ATP</name>
        <dbReference type="ChEBI" id="CHEBI:30616"/>
    </ligand>
</feature>
<reference evidence="14" key="1">
    <citation type="journal article" date="2014" name="Genome Announc.">
        <title>Genome sequence and annotation of Acremonium chrysogenum, producer of the beta-lactam antibiotic cephalosporin C.</title>
        <authorList>
            <person name="Terfehr D."/>
            <person name="Dahlmann T.A."/>
            <person name="Specht T."/>
            <person name="Zadra I."/>
            <person name="Kuernsteiner H."/>
            <person name="Kueck U."/>
        </authorList>
    </citation>
    <scope>NUCLEOTIDE SEQUENCE [LARGE SCALE GENOMIC DNA]</scope>
    <source>
        <strain evidence="14">ATCC 11550 / CBS 779.69 / DSM 880 / IAM 14645 / JCM 23072 / IMI 49137</strain>
    </source>
</reference>
<dbReference type="PANTHER" id="PTHR24058:SF17">
    <property type="entry name" value="HOMEODOMAIN INTERACTING PROTEIN KINASE, ISOFORM D"/>
    <property type="match status" value="1"/>
</dbReference>
<evidence type="ECO:0000256" key="7">
    <source>
        <dbReference type="ARBA" id="ARBA00022741"/>
    </source>
</evidence>
<organism evidence="13 14">
    <name type="scientific">Hapsidospora chrysogenum (strain ATCC 11550 / CBS 779.69 / DSM 880 / IAM 14645 / JCM 23072 / IMI 49137)</name>
    <name type="common">Acremonium chrysogenum</name>
    <dbReference type="NCBI Taxonomy" id="857340"/>
    <lineage>
        <taxon>Eukaryota</taxon>
        <taxon>Fungi</taxon>
        <taxon>Dikarya</taxon>
        <taxon>Ascomycota</taxon>
        <taxon>Pezizomycotina</taxon>
        <taxon>Sordariomycetes</taxon>
        <taxon>Hypocreomycetidae</taxon>
        <taxon>Hypocreales</taxon>
        <taxon>Bionectriaceae</taxon>
        <taxon>Hapsidospora</taxon>
    </lineage>
</organism>
<dbReference type="CDD" id="cd14212">
    <property type="entry name" value="PKc_YAK1"/>
    <property type="match status" value="1"/>
</dbReference>
<dbReference type="GO" id="GO:0004674">
    <property type="term" value="F:protein serine/threonine kinase activity"/>
    <property type="evidence" value="ECO:0007669"/>
    <property type="project" value="UniProtKB-KW"/>
</dbReference>
<feature type="domain" description="Protein kinase" evidence="12">
    <location>
        <begin position="332"/>
        <end position="663"/>
    </location>
</feature>
<feature type="compositionally biased region" description="Polar residues" evidence="11">
    <location>
        <begin position="787"/>
        <end position="810"/>
    </location>
</feature>
<dbReference type="InterPro" id="IPR008271">
    <property type="entry name" value="Ser/Thr_kinase_AS"/>
</dbReference>
<feature type="compositionally biased region" description="Polar residues" evidence="11">
    <location>
        <begin position="678"/>
        <end position="691"/>
    </location>
</feature>
<evidence type="ECO:0000259" key="12">
    <source>
        <dbReference type="PROSITE" id="PS50011"/>
    </source>
</evidence>
<evidence type="ECO:0000256" key="9">
    <source>
        <dbReference type="ARBA" id="ARBA00022840"/>
    </source>
</evidence>
<feature type="compositionally biased region" description="Polar residues" evidence="11">
    <location>
        <begin position="113"/>
        <end position="124"/>
    </location>
</feature>
<feature type="region of interest" description="Disordered" evidence="11">
    <location>
        <begin position="825"/>
        <end position="891"/>
    </location>
</feature>
<dbReference type="Proteomes" id="UP000029964">
    <property type="component" value="Unassembled WGS sequence"/>
</dbReference>
<comment type="subcellular location">
    <subcellularLocation>
        <location evidence="1">Cytoplasm</location>
    </subcellularLocation>
</comment>
<dbReference type="OrthoDB" id="9332038at2759"/>
<dbReference type="SMART" id="SM00220">
    <property type="entry name" value="S_TKc"/>
    <property type="match status" value="1"/>
</dbReference>
<dbReference type="Gene3D" id="1.10.510.10">
    <property type="entry name" value="Transferase(Phosphotransferase) domain 1"/>
    <property type="match status" value="1"/>
</dbReference>
<comment type="similarity">
    <text evidence="2">Belongs to the protein kinase superfamily. CMGC Ser/Thr protein kinase family. MNB/DYRK subfamily.</text>
</comment>
<name>A0A086T487_HAPC1</name>
<proteinExistence type="inferred from homology"/>
<dbReference type="STRING" id="857340.A0A086T487"/>